<accession>A0A448XFJ9</accession>
<keyword evidence="7" id="KW-1185">Reference proteome</keyword>
<keyword evidence="2" id="KW-0251">Elongation factor</keyword>
<keyword evidence="3" id="KW-0648">Protein biosynthesis</keyword>
<evidence type="ECO:0000313" key="6">
    <source>
        <dbReference type="EMBL" id="VEL35585.1"/>
    </source>
</evidence>
<dbReference type="GO" id="GO:0005525">
    <property type="term" value="F:GTP binding"/>
    <property type="evidence" value="ECO:0007669"/>
    <property type="project" value="UniProtKB-KW"/>
</dbReference>
<dbReference type="PANTHER" id="PTHR43636">
    <property type="entry name" value="ELONGATION FACTOR G, MITOCHONDRIAL"/>
    <property type="match status" value="1"/>
</dbReference>
<comment type="caution">
    <text evidence="6">The sequence shown here is derived from an EMBL/GenBank/DDBJ whole genome shotgun (WGS) entry which is preliminary data.</text>
</comment>
<dbReference type="AlphaFoldDB" id="A0A448XFJ9"/>
<sequence length="116" mass="12848">MYGNWVILEPVMLVEASVPSEFQGTLMSTITKRNGIIVSTESKEAITIVQAEVPLNDMFGYAGELRSQTEGTGEFTMEYYKYCPVRPAVSDLLINQANLSSEKVSNESKKSKKSKS</sequence>
<evidence type="ECO:0000256" key="2">
    <source>
        <dbReference type="ARBA" id="ARBA00022768"/>
    </source>
</evidence>
<feature type="domain" description="Elongation factor EFG" evidence="5">
    <location>
        <begin position="6"/>
        <end position="93"/>
    </location>
</feature>
<gene>
    <name evidence="6" type="ORF">PXEA_LOCUS29025</name>
</gene>
<evidence type="ECO:0000259" key="5">
    <source>
        <dbReference type="SMART" id="SM00838"/>
    </source>
</evidence>
<dbReference type="GO" id="GO:0003924">
    <property type="term" value="F:GTPase activity"/>
    <property type="evidence" value="ECO:0007669"/>
    <property type="project" value="TreeGrafter"/>
</dbReference>
<protein>
    <recommendedName>
        <fullName evidence="5">Elongation factor EFG domain-containing protein</fullName>
    </recommendedName>
</protein>
<evidence type="ECO:0000313" key="7">
    <source>
        <dbReference type="Proteomes" id="UP000784294"/>
    </source>
</evidence>
<dbReference type="SMART" id="SM00838">
    <property type="entry name" value="EFG_C"/>
    <property type="match status" value="1"/>
</dbReference>
<dbReference type="InterPro" id="IPR000640">
    <property type="entry name" value="EFG_V-like"/>
</dbReference>
<evidence type="ECO:0000256" key="1">
    <source>
        <dbReference type="ARBA" id="ARBA00022741"/>
    </source>
</evidence>
<keyword evidence="1" id="KW-0547">Nucleotide-binding</keyword>
<dbReference type="Pfam" id="PF00679">
    <property type="entry name" value="EFG_C"/>
    <property type="match status" value="1"/>
</dbReference>
<dbReference type="Gene3D" id="3.30.70.240">
    <property type="match status" value="1"/>
</dbReference>
<dbReference type="GO" id="GO:0005739">
    <property type="term" value="C:mitochondrion"/>
    <property type="evidence" value="ECO:0007669"/>
    <property type="project" value="TreeGrafter"/>
</dbReference>
<dbReference type="PANTHER" id="PTHR43636:SF2">
    <property type="entry name" value="ELONGATION FACTOR G, MITOCHONDRIAL"/>
    <property type="match status" value="1"/>
</dbReference>
<keyword evidence="4" id="KW-0342">GTP-binding</keyword>
<dbReference type="GO" id="GO:0003746">
    <property type="term" value="F:translation elongation factor activity"/>
    <property type="evidence" value="ECO:0007669"/>
    <property type="project" value="UniProtKB-KW"/>
</dbReference>
<dbReference type="EMBL" id="CAAALY010250165">
    <property type="protein sequence ID" value="VEL35585.1"/>
    <property type="molecule type" value="Genomic_DNA"/>
</dbReference>
<proteinExistence type="predicted"/>
<evidence type="ECO:0000256" key="4">
    <source>
        <dbReference type="ARBA" id="ARBA00023134"/>
    </source>
</evidence>
<dbReference type="GO" id="GO:0070125">
    <property type="term" value="P:mitochondrial translational elongation"/>
    <property type="evidence" value="ECO:0007669"/>
    <property type="project" value="TreeGrafter"/>
</dbReference>
<dbReference type="InterPro" id="IPR035647">
    <property type="entry name" value="EFG_III/V"/>
</dbReference>
<dbReference type="SUPFAM" id="SSF54980">
    <property type="entry name" value="EF-G C-terminal domain-like"/>
    <property type="match status" value="1"/>
</dbReference>
<dbReference type="FunFam" id="3.30.70.240:FF:000001">
    <property type="entry name" value="Elongation factor G"/>
    <property type="match status" value="1"/>
</dbReference>
<dbReference type="Proteomes" id="UP000784294">
    <property type="component" value="Unassembled WGS sequence"/>
</dbReference>
<name>A0A448XFJ9_9PLAT</name>
<organism evidence="6 7">
    <name type="scientific">Protopolystoma xenopodis</name>
    <dbReference type="NCBI Taxonomy" id="117903"/>
    <lineage>
        <taxon>Eukaryota</taxon>
        <taxon>Metazoa</taxon>
        <taxon>Spiralia</taxon>
        <taxon>Lophotrochozoa</taxon>
        <taxon>Platyhelminthes</taxon>
        <taxon>Monogenea</taxon>
        <taxon>Polyopisthocotylea</taxon>
        <taxon>Polystomatidea</taxon>
        <taxon>Polystomatidae</taxon>
        <taxon>Protopolystoma</taxon>
    </lineage>
</organism>
<evidence type="ECO:0000256" key="3">
    <source>
        <dbReference type="ARBA" id="ARBA00022917"/>
    </source>
</evidence>
<dbReference type="OrthoDB" id="198619at2759"/>
<reference evidence="6" key="1">
    <citation type="submission" date="2018-11" db="EMBL/GenBank/DDBJ databases">
        <authorList>
            <consortium name="Pathogen Informatics"/>
        </authorList>
    </citation>
    <scope>NUCLEOTIDE SEQUENCE</scope>
</reference>